<evidence type="ECO:0000256" key="1">
    <source>
        <dbReference type="SAM" id="Phobius"/>
    </source>
</evidence>
<evidence type="ECO:0000313" key="2">
    <source>
        <dbReference type="EMBL" id="MRV71958.1"/>
    </source>
</evidence>
<feature type="transmembrane region" description="Helical" evidence="1">
    <location>
        <begin position="68"/>
        <end position="86"/>
    </location>
</feature>
<evidence type="ECO:0008006" key="4">
    <source>
        <dbReference type="Google" id="ProtNLM"/>
    </source>
</evidence>
<dbReference type="RefSeq" id="WP_154373046.1">
    <property type="nucleotide sequence ID" value="NZ_WKJJ01000005.1"/>
</dbReference>
<organism evidence="2 3">
    <name type="scientific">Pseudoduganella rivuli</name>
    <dbReference type="NCBI Taxonomy" id="2666085"/>
    <lineage>
        <taxon>Bacteria</taxon>
        <taxon>Pseudomonadati</taxon>
        <taxon>Pseudomonadota</taxon>
        <taxon>Betaproteobacteria</taxon>
        <taxon>Burkholderiales</taxon>
        <taxon>Oxalobacteraceae</taxon>
        <taxon>Telluria group</taxon>
        <taxon>Pseudoduganella</taxon>
    </lineage>
</organism>
<dbReference type="Proteomes" id="UP000446768">
    <property type="component" value="Unassembled WGS sequence"/>
</dbReference>
<keyword evidence="1" id="KW-0812">Transmembrane</keyword>
<protein>
    <recommendedName>
        <fullName evidence="4">Transporter</fullName>
    </recommendedName>
</protein>
<dbReference type="EMBL" id="WKJJ01000005">
    <property type="protein sequence ID" value="MRV71958.1"/>
    <property type="molecule type" value="Genomic_DNA"/>
</dbReference>
<reference evidence="2 3" key="1">
    <citation type="submission" date="2019-11" db="EMBL/GenBank/DDBJ databases">
        <title>Novel species isolated from a subtropical stream in China.</title>
        <authorList>
            <person name="Lu H."/>
        </authorList>
    </citation>
    <scope>NUCLEOTIDE SEQUENCE [LARGE SCALE GENOMIC DNA]</scope>
    <source>
        <strain evidence="2 3">FT92W</strain>
    </source>
</reference>
<dbReference type="AlphaFoldDB" id="A0A7X2LSI7"/>
<keyword evidence="1" id="KW-1133">Transmembrane helix</keyword>
<feature type="transmembrane region" description="Helical" evidence="1">
    <location>
        <begin position="123"/>
        <end position="140"/>
    </location>
</feature>
<proteinExistence type="predicted"/>
<feature type="transmembrane region" description="Helical" evidence="1">
    <location>
        <begin position="98"/>
        <end position="118"/>
    </location>
</feature>
<feature type="transmembrane region" description="Helical" evidence="1">
    <location>
        <begin position="33"/>
        <end position="56"/>
    </location>
</feature>
<keyword evidence="1" id="KW-0472">Membrane</keyword>
<gene>
    <name evidence="2" type="ORF">GJ700_09550</name>
</gene>
<feature type="transmembrane region" description="Helical" evidence="1">
    <location>
        <begin position="152"/>
        <end position="172"/>
    </location>
</feature>
<name>A0A7X2LSI7_9BURK</name>
<comment type="caution">
    <text evidence="2">The sequence shown here is derived from an EMBL/GenBank/DDBJ whole genome shotgun (WGS) entry which is preliminary data.</text>
</comment>
<accession>A0A7X2LSI7</accession>
<sequence>MELQYYMLCLATTILVAISATYGVKFLKKRNYLLGFEWLIVTFSATNALVFFLLDIKGAYSISYFCDAFSRGFGIPLVAVAGLMAVTHAFRPTVLADLAIFALAAAGGVVLVACDAVAPVKPYFYVATWSAFSIYFGYFAKRLLSAGQGGQALGIVVALVAAQAIAVIYDFFPIPGDHEHMMFYTLAELTWAYLCAQTYYAYCALERAEQPTLADYERQQFA</sequence>
<evidence type="ECO:0000313" key="3">
    <source>
        <dbReference type="Proteomes" id="UP000446768"/>
    </source>
</evidence>
<keyword evidence="3" id="KW-1185">Reference proteome</keyword>